<dbReference type="EMBL" id="BDHI01000021">
    <property type="protein sequence ID" value="GCB25570.1"/>
    <property type="molecule type" value="Genomic_DNA"/>
</dbReference>
<dbReference type="PANTHER" id="PTHR45033:SF2">
    <property type="entry name" value="ZINC-TYPE ALCOHOL DEHYDROGENASE-LIKE PROTEIN C1773.06C"/>
    <property type="match status" value="1"/>
</dbReference>
<comment type="caution">
    <text evidence="3">The sequence shown here is derived from an EMBL/GenBank/DDBJ whole genome shotgun (WGS) entry which is preliminary data.</text>
</comment>
<dbReference type="InterPro" id="IPR013149">
    <property type="entry name" value="ADH-like_C"/>
</dbReference>
<feature type="domain" description="Alcohol dehydrogenase-like C-terminal" evidence="1">
    <location>
        <begin position="2"/>
        <end position="114"/>
    </location>
</feature>
<evidence type="ECO:0000313" key="4">
    <source>
        <dbReference type="EMBL" id="GCB25570.1"/>
    </source>
</evidence>
<dbReference type="PANTHER" id="PTHR45033">
    <property type="match status" value="1"/>
</dbReference>
<dbReference type="Gene3D" id="3.90.180.10">
    <property type="entry name" value="Medium-chain alcohol dehydrogenases, catalytic domain"/>
    <property type="match status" value="1"/>
</dbReference>
<proteinExistence type="predicted"/>
<keyword evidence="5" id="KW-1185">Reference proteome</keyword>
<dbReference type="EMBL" id="BDHI01000010">
    <property type="protein sequence ID" value="GCB21778.1"/>
    <property type="molecule type" value="Genomic_DNA"/>
</dbReference>
<dbReference type="InterPro" id="IPR052711">
    <property type="entry name" value="Zinc_ADH-like"/>
</dbReference>
<reference evidence="3 5" key="1">
    <citation type="submission" date="2016-09" db="EMBL/GenBank/DDBJ databases">
        <title>Aspergillus awamori IFM 58123T.</title>
        <authorList>
            <person name="Kusuya Y."/>
            <person name="Shimizu M."/>
            <person name="Takahashi H."/>
            <person name="Yaguchi T."/>
        </authorList>
    </citation>
    <scope>NUCLEOTIDE SEQUENCE [LARGE SCALE GENOMIC DNA]</scope>
    <source>
        <strain evidence="3 5">IFM 58123</strain>
    </source>
</reference>
<organism evidence="3 5">
    <name type="scientific">Aspergillus awamori</name>
    <name type="common">Black koji mold</name>
    <dbReference type="NCBI Taxonomy" id="105351"/>
    <lineage>
        <taxon>Eukaryota</taxon>
        <taxon>Fungi</taxon>
        <taxon>Dikarya</taxon>
        <taxon>Ascomycota</taxon>
        <taxon>Pezizomycotina</taxon>
        <taxon>Eurotiomycetes</taxon>
        <taxon>Eurotiomycetidae</taxon>
        <taxon>Eurotiales</taxon>
        <taxon>Aspergillaceae</taxon>
        <taxon>Aspergillus</taxon>
    </lineage>
</organism>
<dbReference type="Gene3D" id="3.40.50.720">
    <property type="entry name" value="NAD(P)-binding Rossmann-like Domain"/>
    <property type="match status" value="1"/>
</dbReference>
<sequence>MIATTSSPAKAERLKKLGADHIINCKDDTNWGESARTLTPEGAGVDHTIQGGGPGTLAQSFKATKYEGVVGVIGFLGADKDQDQPTIPDTFSNICTVRGVYVGSKEVIKDRIQVIKAKNIHPVLDYKAFALDQARKAYEYMWAQSHIGKFTAKINYIWK</sequence>
<evidence type="ECO:0000313" key="5">
    <source>
        <dbReference type="Proteomes" id="UP000286921"/>
    </source>
</evidence>
<dbReference type="InterPro" id="IPR036291">
    <property type="entry name" value="NAD(P)-bd_dom_sf"/>
</dbReference>
<protein>
    <submittedName>
        <fullName evidence="3">Zinc-type alcohol dehydrogenase-like protein C1773.06c</fullName>
    </submittedName>
</protein>
<dbReference type="EMBL" id="BDHI01000021">
    <property type="protein sequence ID" value="GCB25553.1"/>
    <property type="molecule type" value="Genomic_DNA"/>
</dbReference>
<evidence type="ECO:0000259" key="1">
    <source>
        <dbReference type="Pfam" id="PF00107"/>
    </source>
</evidence>
<dbReference type="AlphaFoldDB" id="A0A401L203"/>
<evidence type="ECO:0000313" key="3">
    <source>
        <dbReference type="EMBL" id="GCB25553.1"/>
    </source>
</evidence>
<gene>
    <name evidence="2" type="ORF">AAWM_04663</name>
    <name evidence="3" type="ORF">AAWM_08438</name>
    <name evidence="4" type="ORF">AAWM_08455</name>
</gene>
<accession>A0A401L203</accession>
<dbReference type="STRING" id="105351.A0A401L203"/>
<dbReference type="Proteomes" id="UP000286921">
    <property type="component" value="Unassembled WGS sequence"/>
</dbReference>
<dbReference type="SUPFAM" id="SSF51735">
    <property type="entry name" value="NAD(P)-binding Rossmann-fold domains"/>
    <property type="match status" value="1"/>
</dbReference>
<evidence type="ECO:0000313" key="2">
    <source>
        <dbReference type="EMBL" id="GCB21778.1"/>
    </source>
</evidence>
<name>A0A401L203_ASPAW</name>
<dbReference type="Pfam" id="PF00107">
    <property type="entry name" value="ADH_zinc_N"/>
    <property type="match status" value="1"/>
</dbReference>